<proteinExistence type="predicted"/>
<dbReference type="InterPro" id="IPR036412">
    <property type="entry name" value="HAD-like_sf"/>
</dbReference>
<accession>A0A653E7M0</accession>
<name>A0A653E7M0_9PSED</name>
<dbReference type="EMBL" id="LR215729">
    <property type="protein sequence ID" value="VEV98729.1"/>
    <property type="molecule type" value="Genomic_DNA"/>
</dbReference>
<dbReference type="InterPro" id="IPR023214">
    <property type="entry name" value="HAD_sf"/>
</dbReference>
<gene>
    <name evidence="1" type="ORF">PMYSY11_3685</name>
</gene>
<dbReference type="AlphaFoldDB" id="A0A653E7M0"/>
<evidence type="ECO:0008006" key="2">
    <source>
        <dbReference type="Google" id="ProtNLM"/>
    </source>
</evidence>
<dbReference type="SUPFAM" id="SSF56784">
    <property type="entry name" value="HAD-like"/>
    <property type="match status" value="1"/>
</dbReference>
<protein>
    <recommendedName>
        <fullName evidence="2">Phosphatase</fullName>
    </recommendedName>
</protein>
<reference evidence="1" key="1">
    <citation type="submission" date="2019-02" db="EMBL/GenBank/DDBJ databases">
        <authorList>
            <consortium name="Genoscope - CEA"/>
            <person name="William W."/>
        </authorList>
    </citation>
    <scope>NUCLEOTIDE SEQUENCE [LARGE SCALE GENOMIC DNA]</scope>
    <source>
        <strain evidence="1">YSy11</strain>
    </source>
</reference>
<dbReference type="Gene3D" id="3.40.50.1000">
    <property type="entry name" value="HAD superfamily/HAD-like"/>
    <property type="match status" value="1"/>
</dbReference>
<sequence length="221" mass="23834">MPTPPSNFTAVLLGLSGCLVDFGARSKTATPAPVHPFNHGAAATRLEPAWAETQPISNEQAQPTPGALELLFALQRKNITCAWIDDLAPQTASALTQELPDWLDGCLAKRAWPAPDACWQALIDLQAEQHSGCILIGSDPQMLQAALNAGFWTVGLAACGAACGKSLAEWQRLDTQTREKLRADATLQLYRLGVHSVIDDLTDAQSCLAELYKRYSKGERP</sequence>
<evidence type="ECO:0000313" key="1">
    <source>
        <dbReference type="EMBL" id="VEV98729.1"/>
    </source>
</evidence>
<organism evidence="1">
    <name type="scientific">Pseudomonas marincola</name>
    <dbReference type="NCBI Taxonomy" id="437900"/>
    <lineage>
        <taxon>Bacteria</taxon>
        <taxon>Pseudomonadati</taxon>
        <taxon>Pseudomonadota</taxon>
        <taxon>Gammaproteobacteria</taxon>
        <taxon>Pseudomonadales</taxon>
        <taxon>Pseudomonadaceae</taxon>
        <taxon>Pseudomonas</taxon>
    </lineage>
</organism>